<dbReference type="SMART" id="SM00052">
    <property type="entry name" value="EAL"/>
    <property type="match status" value="1"/>
</dbReference>
<dbReference type="InterPro" id="IPR035919">
    <property type="entry name" value="EAL_sf"/>
</dbReference>
<comment type="caution">
    <text evidence="6">The sequence shown here is derived from an EMBL/GenBank/DDBJ whole genome shotgun (WGS) entry which is preliminary data.</text>
</comment>
<proteinExistence type="predicted"/>
<dbReference type="InterPro" id="IPR001633">
    <property type="entry name" value="EAL_dom"/>
</dbReference>
<dbReference type="InterPro" id="IPR035965">
    <property type="entry name" value="PAS-like_dom_sf"/>
</dbReference>
<dbReference type="Pfam" id="PF00072">
    <property type="entry name" value="Response_reg"/>
    <property type="match status" value="1"/>
</dbReference>
<dbReference type="Pfam" id="PF00563">
    <property type="entry name" value="EAL"/>
    <property type="match status" value="1"/>
</dbReference>
<dbReference type="CDD" id="cd00130">
    <property type="entry name" value="PAS"/>
    <property type="match status" value="1"/>
</dbReference>
<dbReference type="Pfam" id="PF00990">
    <property type="entry name" value="GGDEF"/>
    <property type="match status" value="1"/>
</dbReference>
<dbReference type="Gene3D" id="3.30.70.270">
    <property type="match status" value="1"/>
</dbReference>
<gene>
    <name evidence="6" type="ORF">HNR39_001158</name>
</gene>
<name>A0A840RRV1_9BURK</name>
<dbReference type="CDD" id="cd01949">
    <property type="entry name" value="GGDEF"/>
    <property type="match status" value="1"/>
</dbReference>
<dbReference type="PROSITE" id="PS50110">
    <property type="entry name" value="RESPONSE_REGULATORY"/>
    <property type="match status" value="1"/>
</dbReference>
<reference evidence="6 7" key="1">
    <citation type="submission" date="2020-08" db="EMBL/GenBank/DDBJ databases">
        <title>Genomic Encyclopedia of Type Strains, Phase IV (KMG-IV): sequencing the most valuable type-strain genomes for metagenomic binning, comparative biology and taxonomic classification.</title>
        <authorList>
            <person name="Goeker M."/>
        </authorList>
    </citation>
    <scope>NUCLEOTIDE SEQUENCE [LARGE SCALE GENOMIC DNA]</scope>
    <source>
        <strain evidence="6 7">DSM 23240</strain>
    </source>
</reference>
<dbReference type="InterPro" id="IPR052155">
    <property type="entry name" value="Biofilm_reg_signaling"/>
</dbReference>
<dbReference type="InterPro" id="IPR000160">
    <property type="entry name" value="GGDEF_dom"/>
</dbReference>
<dbReference type="GO" id="GO:0000160">
    <property type="term" value="P:phosphorelay signal transduction system"/>
    <property type="evidence" value="ECO:0007669"/>
    <property type="project" value="InterPro"/>
</dbReference>
<dbReference type="Pfam" id="PF13426">
    <property type="entry name" value="PAS_9"/>
    <property type="match status" value="1"/>
</dbReference>
<dbReference type="SUPFAM" id="SSF55073">
    <property type="entry name" value="Nucleotide cyclase"/>
    <property type="match status" value="1"/>
</dbReference>
<keyword evidence="7" id="KW-1185">Reference proteome</keyword>
<evidence type="ECO:0000259" key="5">
    <source>
        <dbReference type="PROSITE" id="PS50887"/>
    </source>
</evidence>
<dbReference type="PROSITE" id="PS50883">
    <property type="entry name" value="EAL"/>
    <property type="match status" value="1"/>
</dbReference>
<sequence length="716" mass="80542">MMPIVEIALQNQTILIVDDTPANLRVLVDYLEEIGFNVLTAQDGDEALKRAQYMRPDLILLDVMMPGMDGFETCRRMKAIDDIADIPVIFMTALTNTKSKIQGFDVGGVDYITKPFQIEEVFARIHTQLRVRAIQQKLSAQNTVLQEIITQRERLSGAMRVASLVHQNSGEGMLLSDTAYRTLAINPAFTKITGYSFDDIEGKASGLLNKVFREGPQYARMLESLKIGGSWAGELWAERKSGETYAKWMVVNTLKNETGTLQGYVTLFSDITDKKKSEEVIWRQANFDELTGLPNRHMFNAYLQREIKNHDRAVHSMALLFIDLDNFKEINDTLGHAAGDLLLKETGCRLSALTRSSDIVARLGGDEFVMILTQIGKINPIEQISQEIIDQLTQPYMLGVDIAYISASIGISFYSEDIKDATQLLNNADQAMYIAKKNGGSCFNYFTPALQEAALQRRSLIKELRSAIQTNQFVLHFQPIVEMVSGRIHKAEALVRWNHPERGILGPVEFIPVTEETGLIIELGEWIFKEAVRWTKCWTERRSGEFQVSINISPLQLKKEDHQKGNEWLAHLDEIGLSGTRVVLEITEGLLMGENAKIADKLRRYRAAGIQMAVDDFGTGYSSLSYLKKLDIDYLKIDKSFVSNLATDTNDRAISTAIIVMAHKVGLKVIAEGVETVEQRDFLIAAGCDYCQGYLYSRPVPPEQFERLLDQDVVNV</sequence>
<feature type="domain" description="EAL" evidence="4">
    <location>
        <begin position="457"/>
        <end position="713"/>
    </location>
</feature>
<feature type="domain" description="GGDEF" evidence="5">
    <location>
        <begin position="315"/>
        <end position="448"/>
    </location>
</feature>
<dbReference type="NCBIfam" id="TIGR00254">
    <property type="entry name" value="GGDEF"/>
    <property type="match status" value="1"/>
</dbReference>
<feature type="domain" description="Response regulatory" evidence="2">
    <location>
        <begin position="13"/>
        <end position="129"/>
    </location>
</feature>
<dbReference type="SUPFAM" id="SSF141868">
    <property type="entry name" value="EAL domain-like"/>
    <property type="match status" value="1"/>
</dbReference>
<dbReference type="InterPro" id="IPR000700">
    <property type="entry name" value="PAS-assoc_C"/>
</dbReference>
<dbReference type="CDD" id="cd01948">
    <property type="entry name" value="EAL"/>
    <property type="match status" value="1"/>
</dbReference>
<dbReference type="PROSITE" id="PS50887">
    <property type="entry name" value="GGDEF"/>
    <property type="match status" value="1"/>
</dbReference>
<dbReference type="EMBL" id="JACHHQ010000002">
    <property type="protein sequence ID" value="MBB5199331.1"/>
    <property type="molecule type" value="Genomic_DNA"/>
</dbReference>
<evidence type="ECO:0000313" key="7">
    <source>
        <dbReference type="Proteomes" id="UP000571084"/>
    </source>
</evidence>
<dbReference type="Gene3D" id="3.20.20.450">
    <property type="entry name" value="EAL domain"/>
    <property type="match status" value="1"/>
</dbReference>
<dbReference type="InterPro" id="IPR001789">
    <property type="entry name" value="Sig_transdc_resp-reg_receiver"/>
</dbReference>
<dbReference type="PANTHER" id="PTHR44757:SF2">
    <property type="entry name" value="BIOFILM ARCHITECTURE MAINTENANCE PROTEIN MBAA"/>
    <property type="match status" value="1"/>
</dbReference>
<evidence type="ECO:0000259" key="3">
    <source>
        <dbReference type="PROSITE" id="PS50113"/>
    </source>
</evidence>
<dbReference type="CDD" id="cd19920">
    <property type="entry name" value="REC_PA4781-like"/>
    <property type="match status" value="1"/>
</dbReference>
<evidence type="ECO:0000313" key="6">
    <source>
        <dbReference type="EMBL" id="MBB5199331.1"/>
    </source>
</evidence>
<feature type="domain" description="PAC" evidence="3">
    <location>
        <begin position="231"/>
        <end position="283"/>
    </location>
</feature>
<dbReference type="Gene3D" id="3.40.50.2300">
    <property type="match status" value="1"/>
</dbReference>
<evidence type="ECO:0000259" key="2">
    <source>
        <dbReference type="PROSITE" id="PS50110"/>
    </source>
</evidence>
<dbReference type="SMART" id="SM00448">
    <property type="entry name" value="REC"/>
    <property type="match status" value="1"/>
</dbReference>
<dbReference type="InterPro" id="IPR000014">
    <property type="entry name" value="PAS"/>
</dbReference>
<dbReference type="InterPro" id="IPR011006">
    <property type="entry name" value="CheY-like_superfamily"/>
</dbReference>
<dbReference type="InterPro" id="IPR043128">
    <property type="entry name" value="Rev_trsase/Diguanyl_cyclase"/>
</dbReference>
<dbReference type="PANTHER" id="PTHR44757">
    <property type="entry name" value="DIGUANYLATE CYCLASE DGCP"/>
    <property type="match status" value="1"/>
</dbReference>
<dbReference type="InterPro" id="IPR029787">
    <property type="entry name" value="Nucleotide_cyclase"/>
</dbReference>
<dbReference type="PROSITE" id="PS50113">
    <property type="entry name" value="PAC"/>
    <property type="match status" value="1"/>
</dbReference>
<evidence type="ECO:0000259" key="4">
    <source>
        <dbReference type="PROSITE" id="PS50883"/>
    </source>
</evidence>
<evidence type="ECO:0000256" key="1">
    <source>
        <dbReference type="PROSITE-ProRule" id="PRU00169"/>
    </source>
</evidence>
<accession>A0A840RRV1</accession>
<dbReference type="AlphaFoldDB" id="A0A840RRV1"/>
<dbReference type="Gene3D" id="3.30.450.20">
    <property type="entry name" value="PAS domain"/>
    <property type="match status" value="1"/>
</dbReference>
<dbReference type="Proteomes" id="UP000571084">
    <property type="component" value="Unassembled WGS sequence"/>
</dbReference>
<protein>
    <submittedName>
        <fullName evidence="6">Diguanylate cyclase (GGDEF)-like protein/PAS domain S-box-containing protein</fullName>
    </submittedName>
</protein>
<dbReference type="RefSeq" id="WP_168055129.1">
    <property type="nucleotide sequence ID" value="NZ_JAAOZT010000006.1"/>
</dbReference>
<dbReference type="SMART" id="SM00267">
    <property type="entry name" value="GGDEF"/>
    <property type="match status" value="1"/>
</dbReference>
<keyword evidence="1" id="KW-0597">Phosphoprotein</keyword>
<feature type="modified residue" description="4-aspartylphosphate" evidence="1">
    <location>
        <position position="62"/>
    </location>
</feature>
<organism evidence="6 7">
    <name type="scientific">Glaciimonas immobilis</name>
    <dbReference type="NCBI Taxonomy" id="728004"/>
    <lineage>
        <taxon>Bacteria</taxon>
        <taxon>Pseudomonadati</taxon>
        <taxon>Pseudomonadota</taxon>
        <taxon>Betaproteobacteria</taxon>
        <taxon>Burkholderiales</taxon>
        <taxon>Oxalobacteraceae</taxon>
        <taxon>Glaciimonas</taxon>
    </lineage>
</organism>
<dbReference type="NCBIfam" id="TIGR00229">
    <property type="entry name" value="sensory_box"/>
    <property type="match status" value="1"/>
</dbReference>
<dbReference type="SUPFAM" id="SSF55785">
    <property type="entry name" value="PYP-like sensor domain (PAS domain)"/>
    <property type="match status" value="1"/>
</dbReference>
<dbReference type="SUPFAM" id="SSF52172">
    <property type="entry name" value="CheY-like"/>
    <property type="match status" value="1"/>
</dbReference>